<dbReference type="EMBL" id="CADCWM010001026">
    <property type="protein sequence ID" value="CAA9587169.1"/>
    <property type="molecule type" value="Genomic_DNA"/>
</dbReference>
<accession>A0A6J4VRL9</accession>
<name>A0A6J4VRL9_9BACT</name>
<keyword evidence="1" id="KW-1133">Transmembrane helix</keyword>
<protein>
    <submittedName>
        <fullName evidence="2">Uncharacterized protein</fullName>
    </submittedName>
</protein>
<feature type="transmembrane region" description="Helical" evidence="1">
    <location>
        <begin position="42"/>
        <end position="66"/>
    </location>
</feature>
<dbReference type="AlphaFoldDB" id="A0A6J4VRL9"/>
<reference evidence="2" key="1">
    <citation type="submission" date="2020-02" db="EMBL/GenBank/DDBJ databases">
        <authorList>
            <person name="Meier V. D."/>
        </authorList>
    </citation>
    <scope>NUCLEOTIDE SEQUENCE</scope>
    <source>
        <strain evidence="2">AVDCRST_MAG88</strain>
    </source>
</reference>
<proteinExistence type="predicted"/>
<keyword evidence="1" id="KW-0472">Membrane</keyword>
<keyword evidence="1" id="KW-0812">Transmembrane</keyword>
<organism evidence="2">
    <name type="scientific">uncultured Thermomicrobiales bacterium</name>
    <dbReference type="NCBI Taxonomy" id="1645740"/>
    <lineage>
        <taxon>Bacteria</taxon>
        <taxon>Pseudomonadati</taxon>
        <taxon>Thermomicrobiota</taxon>
        <taxon>Thermomicrobia</taxon>
        <taxon>Thermomicrobiales</taxon>
        <taxon>environmental samples</taxon>
    </lineage>
</organism>
<gene>
    <name evidence="2" type="ORF">AVDCRST_MAG88-4133</name>
</gene>
<evidence type="ECO:0000313" key="2">
    <source>
        <dbReference type="EMBL" id="CAA9587169.1"/>
    </source>
</evidence>
<sequence length="75" mass="8544">MDERRRQAELLSLVGNLLWYASVLGLLASVGLAWFFGYAWSWRLVLILIVLEAIAIGVVVGIRLLYGLRKTRIDR</sequence>
<evidence type="ECO:0000256" key="1">
    <source>
        <dbReference type="SAM" id="Phobius"/>
    </source>
</evidence>
<feature type="transmembrane region" description="Helical" evidence="1">
    <location>
        <begin position="12"/>
        <end position="36"/>
    </location>
</feature>